<accession>A0A3S5FES8</accession>
<reference evidence="1" key="1">
    <citation type="submission" date="2018-11" db="EMBL/GenBank/DDBJ databases">
        <authorList>
            <consortium name="Pathogen Informatics"/>
        </authorList>
    </citation>
    <scope>NUCLEOTIDE SEQUENCE</scope>
</reference>
<organism evidence="1 2">
    <name type="scientific">Protopolystoma xenopodis</name>
    <dbReference type="NCBI Taxonomy" id="117903"/>
    <lineage>
        <taxon>Eukaryota</taxon>
        <taxon>Metazoa</taxon>
        <taxon>Spiralia</taxon>
        <taxon>Lophotrochozoa</taxon>
        <taxon>Platyhelminthes</taxon>
        <taxon>Monogenea</taxon>
        <taxon>Polyopisthocotylea</taxon>
        <taxon>Polystomatidea</taxon>
        <taxon>Polystomatidae</taxon>
        <taxon>Protopolystoma</taxon>
    </lineage>
</organism>
<evidence type="ECO:0000313" key="1">
    <source>
        <dbReference type="EMBL" id="VEL27269.1"/>
    </source>
</evidence>
<dbReference type="AlphaFoldDB" id="A0A3S5FES8"/>
<gene>
    <name evidence="1" type="ORF">PXEA_LOCUS20709</name>
</gene>
<name>A0A3S5FES8_9PLAT</name>
<sequence length="171" mass="19029">MPLNQGIFSTRQLLVRHLSPLHVFAHDVYSRCFSALYFTFRANPSCAVSPNVDSPRASLQVHFHLHFHLGRFITHRVANLDFSFGAHSLRAPSSCSTCPNVVRRLLLSTMPIGWASLPHHTGINPQPITHAMSSLLTLGDPRGQFKYLIVYRCDPSTGATFISDTTTSRSV</sequence>
<dbReference type="Proteomes" id="UP000784294">
    <property type="component" value="Unassembled WGS sequence"/>
</dbReference>
<protein>
    <submittedName>
        <fullName evidence="1">Uncharacterized protein</fullName>
    </submittedName>
</protein>
<evidence type="ECO:0000313" key="2">
    <source>
        <dbReference type="Proteomes" id="UP000784294"/>
    </source>
</evidence>
<comment type="caution">
    <text evidence="1">The sequence shown here is derived from an EMBL/GenBank/DDBJ whole genome shotgun (WGS) entry which is preliminary data.</text>
</comment>
<keyword evidence="2" id="KW-1185">Reference proteome</keyword>
<dbReference type="EMBL" id="CAAALY010086019">
    <property type="protein sequence ID" value="VEL27269.1"/>
    <property type="molecule type" value="Genomic_DNA"/>
</dbReference>
<proteinExistence type="predicted"/>